<keyword evidence="2" id="KW-0808">Transferase</keyword>
<gene>
    <name evidence="4" type="primary">ACT-2</name>
    <name evidence="4" type="ORF">KSP40_PGU016162</name>
</gene>
<sequence length="432" mass="47617">MEVHIQRCSEIATSPLTKDPLVLPLTIFDRFASNIHIAVLFAFSPPTPTNIDLIESLSKTLLLHFPTLGGRLGGTAENPTLVLGDGGGGALLVEAEVDSNLDDHMPLCPSPDLVRLHPSTVEASHLLQVQLNRFRCGGLIVGVTAHHRVADGQSMSTFYTSWGKMSRGIPVKPVPNTDQSWLKTRFPPKCEFEHWGAEFSPIQTMSNCNFLLHPSFVDQESTSNIMLHYSHEFINSELKAGLKEKMTTFQVLLGHVWRKIIMARALGRSEETMIRVSVNGRPRLRPPVAGEFIGNLVLNAYPSADAGELIEGGLERAARIIGDAVKRIDDKYFQSFIDFGEVYKDEKLVPIYDMYGNYLSPNLEVDSWLGFQFEDVDFGGGGALCAFLPTWVPMDGLVILLPSLSEDGGVDVVVALLKEHANILKTISHSLK</sequence>
<dbReference type="InterPro" id="IPR023213">
    <property type="entry name" value="CAT-like_dom_sf"/>
</dbReference>
<evidence type="ECO:0000256" key="2">
    <source>
        <dbReference type="ARBA" id="ARBA00022679"/>
    </source>
</evidence>
<accession>A0ABR2N411</accession>
<protein>
    <submittedName>
        <fullName evidence="4">Agmatine coumaroyltransferase-2</fullName>
    </submittedName>
</protein>
<dbReference type="EMBL" id="JBBWWR010000001">
    <property type="protein sequence ID" value="KAK8970861.1"/>
    <property type="molecule type" value="Genomic_DNA"/>
</dbReference>
<proteinExistence type="inferred from homology"/>
<comment type="similarity">
    <text evidence="1">Belongs to the plant acyltransferase family.</text>
</comment>
<evidence type="ECO:0000256" key="1">
    <source>
        <dbReference type="ARBA" id="ARBA00009861"/>
    </source>
</evidence>
<dbReference type="Gene3D" id="3.30.559.10">
    <property type="entry name" value="Chloramphenicol acetyltransferase-like domain"/>
    <property type="match status" value="2"/>
</dbReference>
<name>A0ABR2N411_9ASPA</name>
<evidence type="ECO:0000313" key="4">
    <source>
        <dbReference type="EMBL" id="KAK8970861.1"/>
    </source>
</evidence>
<comment type="caution">
    <text evidence="4">The sequence shown here is derived from an EMBL/GenBank/DDBJ whole genome shotgun (WGS) entry which is preliminary data.</text>
</comment>
<dbReference type="Proteomes" id="UP001412067">
    <property type="component" value="Unassembled WGS sequence"/>
</dbReference>
<dbReference type="InterPro" id="IPR050317">
    <property type="entry name" value="Plant_Fungal_Acyltransferase"/>
</dbReference>
<dbReference type="Pfam" id="PF02458">
    <property type="entry name" value="Transferase"/>
    <property type="match status" value="1"/>
</dbReference>
<dbReference type="SUPFAM" id="SSF52777">
    <property type="entry name" value="CoA-dependent acyltransferases"/>
    <property type="match status" value="1"/>
</dbReference>
<dbReference type="PANTHER" id="PTHR31642">
    <property type="entry name" value="TRICHOTHECENE 3-O-ACETYLTRANSFERASE"/>
    <property type="match status" value="1"/>
</dbReference>
<keyword evidence="5" id="KW-1185">Reference proteome</keyword>
<evidence type="ECO:0000256" key="3">
    <source>
        <dbReference type="ARBA" id="ARBA00023315"/>
    </source>
</evidence>
<organism evidence="4 5">
    <name type="scientific">Platanthera guangdongensis</name>
    <dbReference type="NCBI Taxonomy" id="2320717"/>
    <lineage>
        <taxon>Eukaryota</taxon>
        <taxon>Viridiplantae</taxon>
        <taxon>Streptophyta</taxon>
        <taxon>Embryophyta</taxon>
        <taxon>Tracheophyta</taxon>
        <taxon>Spermatophyta</taxon>
        <taxon>Magnoliopsida</taxon>
        <taxon>Liliopsida</taxon>
        <taxon>Asparagales</taxon>
        <taxon>Orchidaceae</taxon>
        <taxon>Orchidoideae</taxon>
        <taxon>Orchideae</taxon>
        <taxon>Orchidinae</taxon>
        <taxon>Platanthera</taxon>
    </lineage>
</organism>
<reference evidence="4 5" key="1">
    <citation type="journal article" date="2022" name="Nat. Plants">
        <title>Genomes of leafy and leafless Platanthera orchids illuminate the evolution of mycoheterotrophy.</title>
        <authorList>
            <person name="Li M.H."/>
            <person name="Liu K.W."/>
            <person name="Li Z."/>
            <person name="Lu H.C."/>
            <person name="Ye Q.L."/>
            <person name="Zhang D."/>
            <person name="Wang J.Y."/>
            <person name="Li Y.F."/>
            <person name="Zhong Z.M."/>
            <person name="Liu X."/>
            <person name="Yu X."/>
            <person name="Liu D.K."/>
            <person name="Tu X.D."/>
            <person name="Liu B."/>
            <person name="Hao Y."/>
            <person name="Liao X.Y."/>
            <person name="Jiang Y.T."/>
            <person name="Sun W.H."/>
            <person name="Chen J."/>
            <person name="Chen Y.Q."/>
            <person name="Ai Y."/>
            <person name="Zhai J.W."/>
            <person name="Wu S.S."/>
            <person name="Zhou Z."/>
            <person name="Hsiao Y.Y."/>
            <person name="Wu W.L."/>
            <person name="Chen Y.Y."/>
            <person name="Lin Y.F."/>
            <person name="Hsu J.L."/>
            <person name="Li C.Y."/>
            <person name="Wang Z.W."/>
            <person name="Zhao X."/>
            <person name="Zhong W.Y."/>
            <person name="Ma X.K."/>
            <person name="Ma L."/>
            <person name="Huang J."/>
            <person name="Chen G.Z."/>
            <person name="Huang M.Z."/>
            <person name="Huang L."/>
            <person name="Peng D.H."/>
            <person name="Luo Y.B."/>
            <person name="Zou S.Q."/>
            <person name="Chen S.P."/>
            <person name="Lan S."/>
            <person name="Tsai W.C."/>
            <person name="Van de Peer Y."/>
            <person name="Liu Z.J."/>
        </authorList>
    </citation>
    <scope>NUCLEOTIDE SEQUENCE [LARGE SCALE GENOMIC DNA]</scope>
    <source>
        <strain evidence="4">Lor288</strain>
    </source>
</reference>
<evidence type="ECO:0000313" key="5">
    <source>
        <dbReference type="Proteomes" id="UP001412067"/>
    </source>
</evidence>
<keyword evidence="3" id="KW-0012">Acyltransferase</keyword>
<dbReference type="PANTHER" id="PTHR31642:SF151">
    <property type="entry name" value="OS12G0134700 PROTEIN"/>
    <property type="match status" value="1"/>
</dbReference>